<organism evidence="1 2">
    <name type="scientific">Vibrio penaeicida</name>
    <dbReference type="NCBI Taxonomy" id="104609"/>
    <lineage>
        <taxon>Bacteria</taxon>
        <taxon>Pseudomonadati</taxon>
        <taxon>Pseudomonadota</taxon>
        <taxon>Gammaproteobacteria</taxon>
        <taxon>Vibrionales</taxon>
        <taxon>Vibrionaceae</taxon>
        <taxon>Vibrio</taxon>
    </lineage>
</organism>
<dbReference type="Proteomes" id="UP001156690">
    <property type="component" value="Unassembled WGS sequence"/>
</dbReference>
<protein>
    <recommendedName>
        <fullName evidence="3">DUF3135 domain-containing protein</fullName>
    </recommendedName>
</protein>
<keyword evidence="2" id="KW-1185">Reference proteome</keyword>
<gene>
    <name evidence="1" type="ORF">GCM10007932_51090</name>
</gene>
<reference evidence="2" key="1">
    <citation type="journal article" date="2019" name="Int. J. Syst. Evol. Microbiol.">
        <title>The Global Catalogue of Microorganisms (GCM) 10K type strain sequencing project: providing services to taxonomists for standard genome sequencing and annotation.</title>
        <authorList>
            <consortium name="The Broad Institute Genomics Platform"/>
            <consortium name="The Broad Institute Genome Sequencing Center for Infectious Disease"/>
            <person name="Wu L."/>
            <person name="Ma J."/>
        </authorList>
    </citation>
    <scope>NUCLEOTIDE SEQUENCE [LARGE SCALE GENOMIC DNA]</scope>
    <source>
        <strain evidence="2">NBRC 15640</strain>
    </source>
</reference>
<evidence type="ECO:0000313" key="1">
    <source>
        <dbReference type="EMBL" id="GLQ75746.1"/>
    </source>
</evidence>
<accession>A0AAV5NYJ9</accession>
<dbReference type="EMBL" id="BSNX01000075">
    <property type="protein sequence ID" value="GLQ75746.1"/>
    <property type="molecule type" value="Genomic_DNA"/>
</dbReference>
<dbReference type="AlphaFoldDB" id="A0AAV5NYJ9"/>
<evidence type="ECO:0000313" key="2">
    <source>
        <dbReference type="Proteomes" id="UP001156690"/>
    </source>
</evidence>
<proteinExistence type="predicted"/>
<evidence type="ECO:0008006" key="3">
    <source>
        <dbReference type="Google" id="ProtNLM"/>
    </source>
</evidence>
<sequence length="103" mass="11557">MTDAVFKEIQASMKALNRAAQSATGDEQFEIREQQHELFIRLDRWVLAKSEKPSSEVAIAIELLKQQQNVAIEAEDALDSHAKLLKISKKVIEAIDKILDAVV</sequence>
<dbReference type="RefSeq" id="WP_126610364.1">
    <property type="nucleotide sequence ID" value="NZ_AP025145.1"/>
</dbReference>
<comment type="caution">
    <text evidence="1">The sequence shown here is derived from an EMBL/GenBank/DDBJ whole genome shotgun (WGS) entry which is preliminary data.</text>
</comment>
<name>A0AAV5NYJ9_9VIBR</name>